<evidence type="ECO:0000259" key="17">
    <source>
        <dbReference type="PROSITE" id="PS51194"/>
    </source>
</evidence>
<dbReference type="Gene3D" id="3.40.50.300">
    <property type="entry name" value="P-loop containing nucleotide triphosphate hydrolases"/>
    <property type="match status" value="2"/>
</dbReference>
<accession>A0A7T7XRD3</accession>
<dbReference type="Pfam" id="PF00270">
    <property type="entry name" value="DEAD"/>
    <property type="match status" value="1"/>
</dbReference>
<reference evidence="18" key="1">
    <citation type="submission" date="2021-01" db="EMBL/GenBank/DDBJ databases">
        <title>Description of Breznakiella homolactica.</title>
        <authorList>
            <person name="Song Y."/>
            <person name="Brune A."/>
        </authorList>
    </citation>
    <scope>NUCLEOTIDE SEQUENCE</scope>
    <source>
        <strain evidence="18">RmG30</strain>
    </source>
</reference>
<dbReference type="CDD" id="cd18811">
    <property type="entry name" value="SF2_C_RecG"/>
    <property type="match status" value="1"/>
</dbReference>
<keyword evidence="8" id="KW-0238">DNA-binding</keyword>
<evidence type="ECO:0000256" key="13">
    <source>
        <dbReference type="ARBA" id="ARBA00034808"/>
    </source>
</evidence>
<dbReference type="InterPro" id="IPR012340">
    <property type="entry name" value="NA-bd_OB-fold"/>
</dbReference>
<dbReference type="SMART" id="SM00487">
    <property type="entry name" value="DEXDc"/>
    <property type="match status" value="1"/>
</dbReference>
<evidence type="ECO:0000256" key="11">
    <source>
        <dbReference type="ARBA" id="ARBA00023235"/>
    </source>
</evidence>
<comment type="catalytic activity">
    <reaction evidence="14 15">
        <text>ATP + H2O = ADP + phosphate + H(+)</text>
        <dbReference type="Rhea" id="RHEA:13065"/>
        <dbReference type="ChEBI" id="CHEBI:15377"/>
        <dbReference type="ChEBI" id="CHEBI:15378"/>
        <dbReference type="ChEBI" id="CHEBI:30616"/>
        <dbReference type="ChEBI" id="CHEBI:43474"/>
        <dbReference type="ChEBI" id="CHEBI:456216"/>
        <dbReference type="EC" id="5.6.2.4"/>
    </reaction>
</comment>
<dbReference type="NCBIfam" id="NF008165">
    <property type="entry name" value="PRK10917.1-3"/>
    <property type="match status" value="1"/>
</dbReference>
<dbReference type="SUPFAM" id="SSF52540">
    <property type="entry name" value="P-loop containing nucleoside triphosphate hydrolases"/>
    <property type="match status" value="2"/>
</dbReference>
<keyword evidence="19" id="KW-1185">Reference proteome</keyword>
<dbReference type="PANTHER" id="PTHR47964">
    <property type="entry name" value="ATP-DEPENDENT DNA HELICASE HOMOLOG RECG, CHLOROPLASTIC"/>
    <property type="match status" value="1"/>
</dbReference>
<dbReference type="GO" id="GO:0043138">
    <property type="term" value="F:3'-5' DNA helicase activity"/>
    <property type="evidence" value="ECO:0007669"/>
    <property type="project" value="UniProtKB-EC"/>
</dbReference>
<dbReference type="PROSITE" id="PS51192">
    <property type="entry name" value="HELICASE_ATP_BIND_1"/>
    <property type="match status" value="1"/>
</dbReference>
<evidence type="ECO:0000256" key="5">
    <source>
        <dbReference type="ARBA" id="ARBA00022801"/>
    </source>
</evidence>
<evidence type="ECO:0000256" key="2">
    <source>
        <dbReference type="ARBA" id="ARBA00017846"/>
    </source>
</evidence>
<dbReference type="Proteomes" id="UP000595917">
    <property type="component" value="Chromosome"/>
</dbReference>
<gene>
    <name evidence="18" type="primary">recG</name>
    <name evidence="18" type="ORF">JFL75_09240</name>
</gene>
<feature type="domain" description="Helicase C-terminal" evidence="17">
    <location>
        <begin position="484"/>
        <end position="631"/>
    </location>
</feature>
<dbReference type="GO" id="GO:0005524">
    <property type="term" value="F:ATP binding"/>
    <property type="evidence" value="ECO:0007669"/>
    <property type="project" value="UniProtKB-KW"/>
</dbReference>
<evidence type="ECO:0000259" key="16">
    <source>
        <dbReference type="PROSITE" id="PS51192"/>
    </source>
</evidence>
<evidence type="ECO:0000256" key="6">
    <source>
        <dbReference type="ARBA" id="ARBA00022806"/>
    </source>
</evidence>
<proteinExistence type="inferred from homology"/>
<keyword evidence="11" id="KW-0413">Isomerase</keyword>
<comment type="catalytic activity">
    <reaction evidence="12 15">
        <text>Couples ATP hydrolysis with the unwinding of duplex DNA by translocating in the 3'-5' direction.</text>
        <dbReference type="EC" id="5.6.2.4"/>
    </reaction>
</comment>
<dbReference type="InterPro" id="IPR001650">
    <property type="entry name" value="Helicase_C-like"/>
</dbReference>
<comment type="function">
    <text evidence="15">Plays a critical role in recombination and DNA repair. Helps process Holliday junction intermediates to mature products by catalyzing branch migration. Has replication fork regression activity, unwinds stalled or blocked replication forks to make a HJ that can be resolved. Has a DNA unwinding activity characteristic of a DNA helicase with 3'-5' polarity.</text>
</comment>
<dbReference type="InterPro" id="IPR014001">
    <property type="entry name" value="Helicase_ATP-bd"/>
</dbReference>
<dbReference type="CDD" id="cd17992">
    <property type="entry name" value="DEXHc_RecG"/>
    <property type="match status" value="1"/>
</dbReference>
<keyword evidence="4 15" id="KW-0227">DNA damage</keyword>
<evidence type="ECO:0000256" key="15">
    <source>
        <dbReference type="RuleBase" id="RU363016"/>
    </source>
</evidence>
<dbReference type="InterPro" id="IPR011545">
    <property type="entry name" value="DEAD/DEAH_box_helicase_dom"/>
</dbReference>
<dbReference type="RefSeq" id="WP_215628391.1">
    <property type="nucleotide sequence ID" value="NZ_CP067089.2"/>
</dbReference>
<dbReference type="PROSITE" id="PS51194">
    <property type="entry name" value="HELICASE_CTER"/>
    <property type="match status" value="1"/>
</dbReference>
<sequence length="701" mass="77534">MFLRELSTSVDHIRGAGPAAVRTLAQSGITSIAGLLCRYPRDWEDRSIEVPLKDFGSYPAVCTVVTVLAHDWFGFGRMRTLKVYVEDDTARAVLVCFNRPFLEKQLIVGRRYRLWGRFFYKYGEIQSTAFEVEALDGDDAGERAGTGGKSSFGKILPIYPLSAGLSQGLLRRLVRSALDQYGAPLEDELPGEITAKEGLLSKAAALRAIHFPQTLGELEKAKNTLIYEELFYLEIMVGRRALERRDRDTREQTAVSSGDEPSLLQKRLLERLPFKLTSGQLDAVLEINRDMDGPYPMARLLQGDVGSGKTLVAFMAALRAVEQGRQAAVMAPTELLARQHAENAARLLEPLGCRIAFLTGNLRASGRSHLLKALAAGDIDIAVGTHALFSKDVEYRDLRLVVVDEQHRFGVVQRSSIMAKGDRPDLLMMSATPIPRTLALTVFGDLDVSVIRDMPPGRKPVKTHLAKQSNEGKVYEFVGKELAQGRQAYFVYPLIEMDENKDLKDAQSMADRLGREIFPRYPAALIHSKLDEEEKRKTMEAFRNGEIKILVATSVVEVGVDVPNASCMVIEHAERFGLSALHQLRGRVGRGDAQSYCFLVYSDDLSEDGKTRLMVMLENSDGFVIAEEDLKLRGPGQIAGIEQSGYLSLGIADPVRDAEALARARGDAFTVLEKDPGFLDPDHRVIARVLEKAPPFSGVTL</sequence>
<keyword evidence="3 15" id="KW-0547">Nucleotide-binding</keyword>
<dbReference type="SUPFAM" id="SSF50249">
    <property type="entry name" value="Nucleic acid-binding proteins"/>
    <property type="match status" value="1"/>
</dbReference>
<evidence type="ECO:0000313" key="19">
    <source>
        <dbReference type="Proteomes" id="UP000595917"/>
    </source>
</evidence>
<evidence type="ECO:0000256" key="12">
    <source>
        <dbReference type="ARBA" id="ARBA00034617"/>
    </source>
</evidence>
<keyword evidence="6 15" id="KW-0347">Helicase</keyword>
<evidence type="ECO:0000313" key="18">
    <source>
        <dbReference type="EMBL" id="QQO11082.1"/>
    </source>
</evidence>
<dbReference type="AlphaFoldDB" id="A0A7T7XRD3"/>
<evidence type="ECO:0000256" key="8">
    <source>
        <dbReference type="ARBA" id="ARBA00023125"/>
    </source>
</evidence>
<feature type="domain" description="Helicase ATP-binding" evidence="16">
    <location>
        <begin position="290"/>
        <end position="451"/>
    </location>
</feature>
<evidence type="ECO:0000256" key="4">
    <source>
        <dbReference type="ARBA" id="ARBA00022763"/>
    </source>
</evidence>
<dbReference type="CDD" id="cd04488">
    <property type="entry name" value="RecG_wedge_OBF"/>
    <property type="match status" value="1"/>
</dbReference>
<dbReference type="InterPro" id="IPR027417">
    <property type="entry name" value="P-loop_NTPase"/>
</dbReference>
<dbReference type="InterPro" id="IPR045562">
    <property type="entry name" value="RecG_dom3_C"/>
</dbReference>
<dbReference type="Pfam" id="PF00271">
    <property type="entry name" value="Helicase_C"/>
    <property type="match status" value="1"/>
</dbReference>
<dbReference type="EMBL" id="CP067089">
    <property type="protein sequence ID" value="QQO11082.1"/>
    <property type="molecule type" value="Genomic_DNA"/>
</dbReference>
<keyword evidence="5 15" id="KW-0378">Hydrolase</keyword>
<dbReference type="Pfam" id="PF17191">
    <property type="entry name" value="RecG_wedge"/>
    <property type="match status" value="1"/>
</dbReference>
<dbReference type="Gene3D" id="2.40.50.140">
    <property type="entry name" value="Nucleic acid-binding proteins"/>
    <property type="match status" value="1"/>
</dbReference>
<dbReference type="EC" id="5.6.2.4" evidence="13 15"/>
<dbReference type="InterPro" id="IPR033454">
    <property type="entry name" value="RecG_wedge"/>
</dbReference>
<evidence type="ECO:0000256" key="10">
    <source>
        <dbReference type="ARBA" id="ARBA00023204"/>
    </source>
</evidence>
<organism evidence="18 19">
    <name type="scientific">Breznakiella homolactica</name>
    <dbReference type="NCBI Taxonomy" id="2798577"/>
    <lineage>
        <taxon>Bacteria</taxon>
        <taxon>Pseudomonadati</taxon>
        <taxon>Spirochaetota</taxon>
        <taxon>Spirochaetia</taxon>
        <taxon>Spirochaetales</taxon>
        <taxon>Breznakiellaceae</taxon>
        <taxon>Breznakiella</taxon>
    </lineage>
</organism>
<evidence type="ECO:0000256" key="14">
    <source>
        <dbReference type="ARBA" id="ARBA00048988"/>
    </source>
</evidence>
<comment type="similarity">
    <text evidence="1 15">Belongs to the helicase family. RecG subfamily.</text>
</comment>
<dbReference type="Pfam" id="PF19833">
    <property type="entry name" value="RecG_dom3_C"/>
    <property type="match status" value="1"/>
</dbReference>
<dbReference type="KEGG" id="bhc:JFL75_09240"/>
<dbReference type="SMART" id="SM00490">
    <property type="entry name" value="HELICc"/>
    <property type="match status" value="1"/>
</dbReference>
<dbReference type="PANTHER" id="PTHR47964:SF1">
    <property type="entry name" value="ATP-DEPENDENT DNA HELICASE HOMOLOG RECG, CHLOROPLASTIC"/>
    <property type="match status" value="1"/>
</dbReference>
<evidence type="ECO:0000256" key="3">
    <source>
        <dbReference type="ARBA" id="ARBA00022741"/>
    </source>
</evidence>
<evidence type="ECO:0000256" key="7">
    <source>
        <dbReference type="ARBA" id="ARBA00022840"/>
    </source>
</evidence>
<dbReference type="InterPro" id="IPR004609">
    <property type="entry name" value="ATP-dep_DNA_helicase_RecG"/>
</dbReference>
<keyword evidence="10 15" id="KW-0234">DNA repair</keyword>
<name>A0A7T7XRD3_9SPIR</name>
<evidence type="ECO:0000256" key="9">
    <source>
        <dbReference type="ARBA" id="ARBA00023172"/>
    </source>
</evidence>
<dbReference type="GO" id="GO:0003677">
    <property type="term" value="F:DNA binding"/>
    <property type="evidence" value="ECO:0007669"/>
    <property type="project" value="UniProtKB-KW"/>
</dbReference>
<dbReference type="GO" id="GO:0016787">
    <property type="term" value="F:hydrolase activity"/>
    <property type="evidence" value="ECO:0007669"/>
    <property type="project" value="UniProtKB-KW"/>
</dbReference>
<dbReference type="GO" id="GO:0006281">
    <property type="term" value="P:DNA repair"/>
    <property type="evidence" value="ECO:0007669"/>
    <property type="project" value="UniProtKB-UniRule"/>
</dbReference>
<keyword evidence="7 15" id="KW-0067">ATP-binding</keyword>
<dbReference type="NCBIfam" id="TIGR00643">
    <property type="entry name" value="recG"/>
    <property type="match status" value="1"/>
</dbReference>
<dbReference type="InterPro" id="IPR047112">
    <property type="entry name" value="RecG/Mfd"/>
</dbReference>
<dbReference type="GO" id="GO:0006310">
    <property type="term" value="P:DNA recombination"/>
    <property type="evidence" value="ECO:0007669"/>
    <property type="project" value="UniProtKB-UniRule"/>
</dbReference>
<dbReference type="NCBIfam" id="NF008168">
    <property type="entry name" value="PRK10917.2-2"/>
    <property type="match status" value="1"/>
</dbReference>
<protein>
    <recommendedName>
        <fullName evidence="2 15">ATP-dependent DNA helicase RecG</fullName>
        <ecNumber evidence="13 15">5.6.2.4</ecNumber>
    </recommendedName>
</protein>
<keyword evidence="9 15" id="KW-0233">DNA recombination</keyword>
<evidence type="ECO:0000256" key="1">
    <source>
        <dbReference type="ARBA" id="ARBA00007504"/>
    </source>
</evidence>